<evidence type="ECO:0000313" key="2">
    <source>
        <dbReference type="EMBL" id="CAE7696612.1"/>
    </source>
</evidence>
<dbReference type="AlphaFoldDB" id="A0A812WQZ2"/>
<evidence type="ECO:0000256" key="1">
    <source>
        <dbReference type="SAM" id="Phobius"/>
    </source>
</evidence>
<keyword evidence="1" id="KW-0812">Transmembrane</keyword>
<accession>A0A812WQZ2</accession>
<dbReference type="EMBL" id="CAJNIZ010044641">
    <property type="protein sequence ID" value="CAE7696612.1"/>
    <property type="molecule type" value="Genomic_DNA"/>
</dbReference>
<evidence type="ECO:0000313" key="3">
    <source>
        <dbReference type="Proteomes" id="UP000649617"/>
    </source>
</evidence>
<keyword evidence="3" id="KW-1185">Reference proteome</keyword>
<dbReference type="Gene3D" id="3.10.450.50">
    <property type="match status" value="1"/>
</dbReference>
<dbReference type="OrthoDB" id="5130at2759"/>
<reference evidence="2" key="1">
    <citation type="submission" date="2021-02" db="EMBL/GenBank/DDBJ databases">
        <authorList>
            <person name="Dougan E. K."/>
            <person name="Rhodes N."/>
            <person name="Thang M."/>
            <person name="Chan C."/>
        </authorList>
    </citation>
    <scope>NUCLEOTIDE SEQUENCE</scope>
</reference>
<keyword evidence="1" id="KW-1133">Transmembrane helix</keyword>
<comment type="caution">
    <text evidence="2">The sequence shown here is derived from an EMBL/GenBank/DDBJ whole genome shotgun (WGS) entry which is preliminary data.</text>
</comment>
<dbReference type="Proteomes" id="UP000649617">
    <property type="component" value="Unassembled WGS sequence"/>
</dbReference>
<organism evidence="2 3">
    <name type="scientific">Symbiodinium pilosum</name>
    <name type="common">Dinoflagellate</name>
    <dbReference type="NCBI Taxonomy" id="2952"/>
    <lineage>
        <taxon>Eukaryota</taxon>
        <taxon>Sar</taxon>
        <taxon>Alveolata</taxon>
        <taxon>Dinophyceae</taxon>
        <taxon>Suessiales</taxon>
        <taxon>Symbiodiniaceae</taxon>
        <taxon>Symbiodinium</taxon>
    </lineage>
</organism>
<sequence>MHASAESDKKFKQKFLRKAEFDPLSLQEFRREALLQYSNTNQSEPLRILIFLFLTICGLFSPTFFPSNAGPPFFVAAVAVTLVSGFLFLRERGKRTAQLVRLEREYSIGDLSVEISDPVSGRSQTKELQARAGRYRLVALFGSFEQLVESLQAALPYRRRFEQSRVLVLAVSATLEDSDKVVAFAAFNSEALLRQAGQGWTLAGQSKAAAALEDLDKNTSGDCLWVGLNFRGRVFGSDFGCPIWDEVLAAMPPLKRLSSLEECYAMAEASGALEAQEEFYRALCEGDAKAIAEMFGDKADDPELTAAIQVDAETKSTNLSPWDVVLAPENRPELKTASADCVSLSETTSITTCIEFPVLGPTLLATQTWKRSDASAPWRLQNHRSIPYATQIEARVALRCDHRGCVAFGKQLDAMR</sequence>
<protein>
    <submittedName>
        <fullName evidence="2">Uncharacterized protein</fullName>
    </submittedName>
</protein>
<feature type="transmembrane region" description="Helical" evidence="1">
    <location>
        <begin position="71"/>
        <end position="89"/>
    </location>
</feature>
<gene>
    <name evidence="2" type="ORF">SPIL2461_LOCUS19553</name>
</gene>
<keyword evidence="1" id="KW-0472">Membrane</keyword>
<name>A0A812WQZ2_SYMPI</name>
<proteinExistence type="predicted"/>
<feature type="transmembrane region" description="Helical" evidence="1">
    <location>
        <begin position="46"/>
        <end position="65"/>
    </location>
</feature>